<sequence>MAQGRPAVFRNRLGLFDPARITYNRTAQNGSRKVPRLPPPKDKASVFYRSIFLSDFHIGAKNFCARTLVDFLQKTECQTLYLVGDIIDGWKLNKRWYWTEDTSRVLDELFRKAHEGTKIIYITGNHDEAVRSLSMIKRLRYARRLNIQIKNRIIHKTASGEDFLVLHGDQFDRALVRGPLSRWSDRIYDFVAEKIHKRKPLNIEIEGKVKRFSLAKFLSYHGQIALNILNNYESVLVREARRSDVEGIICGHTHIPALKKIGLITYANCGCWLKKSGTAIAESAQGKLELLSWETEETLPLDLPAPSLKYRPLTQRLIASIRRTWPSPHDASAPQQAFAPSTEISYA</sequence>
<dbReference type="EMBL" id="QFQB01000019">
    <property type="protein sequence ID" value="PZQ46950.1"/>
    <property type="molecule type" value="Genomic_DNA"/>
</dbReference>
<dbReference type="SUPFAM" id="SSF56300">
    <property type="entry name" value="Metallo-dependent phosphatases"/>
    <property type="match status" value="1"/>
</dbReference>
<dbReference type="GO" id="GO:0009245">
    <property type="term" value="P:lipid A biosynthetic process"/>
    <property type="evidence" value="ECO:0007669"/>
    <property type="project" value="TreeGrafter"/>
</dbReference>
<proteinExistence type="predicted"/>
<name>A0A2W5Q6D3_9BACT</name>
<dbReference type="GO" id="GO:0008758">
    <property type="term" value="F:UDP-2,3-diacylglucosamine hydrolase activity"/>
    <property type="evidence" value="ECO:0007669"/>
    <property type="project" value="TreeGrafter"/>
</dbReference>
<evidence type="ECO:0000313" key="9">
    <source>
        <dbReference type="Proteomes" id="UP000249417"/>
    </source>
</evidence>
<evidence type="ECO:0000256" key="2">
    <source>
        <dbReference type="ARBA" id="ARBA00022519"/>
    </source>
</evidence>
<feature type="region of interest" description="Disordered" evidence="6">
    <location>
        <begin position="326"/>
        <end position="347"/>
    </location>
</feature>
<dbReference type="CDD" id="cd07398">
    <property type="entry name" value="MPP_YbbF-LpxH"/>
    <property type="match status" value="1"/>
</dbReference>
<evidence type="ECO:0000256" key="4">
    <source>
        <dbReference type="ARBA" id="ARBA00023136"/>
    </source>
</evidence>
<dbReference type="InterPro" id="IPR004843">
    <property type="entry name" value="Calcineurin-like_PHP"/>
</dbReference>
<dbReference type="GO" id="GO:0046872">
    <property type="term" value="F:metal ion binding"/>
    <property type="evidence" value="ECO:0007669"/>
    <property type="project" value="UniProtKB-KW"/>
</dbReference>
<keyword evidence="2" id="KW-0997">Cell inner membrane</keyword>
<dbReference type="Pfam" id="PF00149">
    <property type="entry name" value="Metallophos"/>
    <property type="match status" value="1"/>
</dbReference>
<keyword evidence="3" id="KW-0479">Metal-binding</keyword>
<evidence type="ECO:0000256" key="6">
    <source>
        <dbReference type="SAM" id="MobiDB-lite"/>
    </source>
</evidence>
<evidence type="ECO:0000313" key="8">
    <source>
        <dbReference type="EMBL" id="PZQ46950.1"/>
    </source>
</evidence>
<protein>
    <recommendedName>
        <fullName evidence="7">Calcineurin-like phosphoesterase domain-containing protein</fullName>
    </recommendedName>
</protein>
<dbReference type="InterPro" id="IPR029052">
    <property type="entry name" value="Metallo-depent_PP-like"/>
</dbReference>
<dbReference type="AlphaFoldDB" id="A0A2W5Q6D3"/>
<comment type="caution">
    <text evidence="8">The sequence shown here is derived from an EMBL/GenBank/DDBJ whole genome shotgun (WGS) entry which is preliminary data.</text>
</comment>
<evidence type="ECO:0000256" key="3">
    <source>
        <dbReference type="ARBA" id="ARBA00022723"/>
    </source>
</evidence>
<dbReference type="Gene3D" id="3.60.21.10">
    <property type="match status" value="1"/>
</dbReference>
<dbReference type="Proteomes" id="UP000249417">
    <property type="component" value="Unassembled WGS sequence"/>
</dbReference>
<gene>
    <name evidence="8" type="ORF">DI551_04150</name>
</gene>
<evidence type="ECO:0000256" key="1">
    <source>
        <dbReference type="ARBA" id="ARBA00022475"/>
    </source>
</evidence>
<reference evidence="8 9" key="1">
    <citation type="submission" date="2017-08" db="EMBL/GenBank/DDBJ databases">
        <title>Infants hospitalized years apart are colonized by the same room-sourced microbial strains.</title>
        <authorList>
            <person name="Brooks B."/>
            <person name="Olm M.R."/>
            <person name="Firek B.A."/>
            <person name="Baker R."/>
            <person name="Thomas B.C."/>
            <person name="Morowitz M.J."/>
            <person name="Banfield J.F."/>
        </authorList>
    </citation>
    <scope>NUCLEOTIDE SEQUENCE [LARGE SCALE GENOMIC DNA]</scope>
    <source>
        <strain evidence="8">S2_005_002_R2_29</strain>
    </source>
</reference>
<keyword evidence="5" id="KW-0464">Manganese</keyword>
<keyword evidence="1" id="KW-1003">Cell membrane</keyword>
<accession>A0A2W5Q6D3</accession>
<dbReference type="PANTHER" id="PTHR34990:SF2">
    <property type="entry name" value="BLL8164 PROTEIN"/>
    <property type="match status" value="1"/>
</dbReference>
<feature type="compositionally biased region" description="Polar residues" evidence="6">
    <location>
        <begin position="333"/>
        <end position="347"/>
    </location>
</feature>
<keyword evidence="4" id="KW-0472">Membrane</keyword>
<evidence type="ECO:0000256" key="5">
    <source>
        <dbReference type="ARBA" id="ARBA00023211"/>
    </source>
</evidence>
<feature type="domain" description="Calcineurin-like phosphoesterase" evidence="7">
    <location>
        <begin position="50"/>
        <end position="256"/>
    </location>
</feature>
<organism evidence="8 9">
    <name type="scientific">Micavibrio aeruginosavorus</name>
    <dbReference type="NCBI Taxonomy" id="349221"/>
    <lineage>
        <taxon>Bacteria</taxon>
        <taxon>Pseudomonadati</taxon>
        <taxon>Bdellovibrionota</taxon>
        <taxon>Bdellovibrionia</taxon>
        <taxon>Bdellovibrionales</taxon>
        <taxon>Pseudobdellovibrionaceae</taxon>
        <taxon>Micavibrio</taxon>
    </lineage>
</organism>
<dbReference type="InterPro" id="IPR043461">
    <property type="entry name" value="LpxH-like"/>
</dbReference>
<dbReference type="PANTHER" id="PTHR34990">
    <property type="entry name" value="UDP-2,3-DIACYLGLUCOSAMINE HYDROLASE-RELATED"/>
    <property type="match status" value="1"/>
</dbReference>
<dbReference type="GO" id="GO:0016020">
    <property type="term" value="C:membrane"/>
    <property type="evidence" value="ECO:0007669"/>
    <property type="project" value="GOC"/>
</dbReference>
<evidence type="ECO:0000259" key="7">
    <source>
        <dbReference type="Pfam" id="PF00149"/>
    </source>
</evidence>